<evidence type="ECO:0000313" key="8">
    <source>
        <dbReference type="Proteomes" id="UP000222106"/>
    </source>
</evidence>
<name>A0A2A9EMS9_9MICO</name>
<dbReference type="GO" id="GO:0005737">
    <property type="term" value="C:cytoplasm"/>
    <property type="evidence" value="ECO:0007669"/>
    <property type="project" value="TreeGrafter"/>
</dbReference>
<comment type="similarity">
    <text evidence="1 4">Belongs to the ketopantoate reductase family.</text>
</comment>
<comment type="catalytic activity">
    <reaction evidence="4">
        <text>(R)-pantoate + NADP(+) = 2-dehydropantoate + NADPH + H(+)</text>
        <dbReference type="Rhea" id="RHEA:16233"/>
        <dbReference type="ChEBI" id="CHEBI:11561"/>
        <dbReference type="ChEBI" id="CHEBI:15378"/>
        <dbReference type="ChEBI" id="CHEBI:15980"/>
        <dbReference type="ChEBI" id="CHEBI:57783"/>
        <dbReference type="ChEBI" id="CHEBI:58349"/>
        <dbReference type="EC" id="1.1.1.169"/>
    </reaction>
</comment>
<dbReference type="Pfam" id="PF08546">
    <property type="entry name" value="ApbA_C"/>
    <property type="match status" value="1"/>
</dbReference>
<dbReference type="SUPFAM" id="SSF48179">
    <property type="entry name" value="6-phosphogluconate dehydrogenase C-terminal domain-like"/>
    <property type="match status" value="1"/>
</dbReference>
<dbReference type="InterPro" id="IPR003710">
    <property type="entry name" value="ApbA"/>
</dbReference>
<proteinExistence type="inferred from homology"/>
<dbReference type="SUPFAM" id="SSF51735">
    <property type="entry name" value="NAD(P)-binding Rossmann-fold domains"/>
    <property type="match status" value="1"/>
</dbReference>
<dbReference type="InterPro" id="IPR013332">
    <property type="entry name" value="KPR_N"/>
</dbReference>
<dbReference type="UniPathway" id="UPA00028">
    <property type="reaction ID" value="UER00004"/>
</dbReference>
<dbReference type="InterPro" id="IPR013752">
    <property type="entry name" value="KPA_reductase"/>
</dbReference>
<dbReference type="InterPro" id="IPR051402">
    <property type="entry name" value="KPR-Related"/>
</dbReference>
<dbReference type="InterPro" id="IPR036291">
    <property type="entry name" value="NAD(P)-bd_dom_sf"/>
</dbReference>
<dbReference type="OrthoDB" id="4186253at2"/>
<feature type="domain" description="Ketopantoate reductase N-terminal" evidence="5">
    <location>
        <begin position="3"/>
        <end position="132"/>
    </location>
</feature>
<dbReference type="Pfam" id="PF02558">
    <property type="entry name" value="ApbA"/>
    <property type="match status" value="1"/>
</dbReference>
<feature type="domain" description="Ketopantoate reductase C-terminal" evidence="6">
    <location>
        <begin position="166"/>
        <end position="277"/>
    </location>
</feature>
<dbReference type="RefSeq" id="WP_098484316.1">
    <property type="nucleotide sequence ID" value="NZ_PDJI01000004.1"/>
</dbReference>
<gene>
    <name evidence="7" type="ORF">ATJ97_2925</name>
</gene>
<comment type="pathway">
    <text evidence="4">Cofactor biosynthesis; (R)-pantothenate biosynthesis; (R)-pantoate from 3-methyl-2-oxobutanoate: step 2/2.</text>
</comment>
<accession>A0A2A9EMS9</accession>
<dbReference type="PANTHER" id="PTHR21708">
    <property type="entry name" value="PROBABLE 2-DEHYDROPANTOATE 2-REDUCTASE"/>
    <property type="match status" value="1"/>
</dbReference>
<sequence>MLAILGPGAVGGLLGAALHRAGEDVVVVARPASARRILAEGIQVRSELFGEFTAMVPVTTALPAGSAVVLAVKAYGLPDVLPQLAAARPSEVLALLNGLGHAEALGEIPGARCGSVQVEAAREDGVVIHRGRFLIVNVPADADGRIAAALRRSGVDVRVRGTEQDVLWAKYSFLAPTALLTSWADLPLGEALARDPDVARGVVDEVAAVATADGHPTTSDELDALLRRLPATMMSSLQHDVRAGGPTELEAIGGHLIVLGERHGVPVPTLERVVDDLRSRLAA</sequence>
<evidence type="ECO:0000256" key="1">
    <source>
        <dbReference type="ARBA" id="ARBA00007870"/>
    </source>
</evidence>
<protein>
    <recommendedName>
        <fullName evidence="4">2-dehydropantoate 2-reductase</fullName>
        <ecNumber evidence="4">1.1.1.169</ecNumber>
    </recommendedName>
    <alternativeName>
        <fullName evidence="4">Ketopantoate reductase</fullName>
    </alternativeName>
</protein>
<evidence type="ECO:0000256" key="4">
    <source>
        <dbReference type="RuleBase" id="RU362068"/>
    </source>
</evidence>
<dbReference type="InterPro" id="IPR008927">
    <property type="entry name" value="6-PGluconate_DH-like_C_sf"/>
</dbReference>
<dbReference type="PANTHER" id="PTHR21708:SF26">
    <property type="entry name" value="2-DEHYDROPANTOATE 2-REDUCTASE"/>
    <property type="match status" value="1"/>
</dbReference>
<evidence type="ECO:0000259" key="5">
    <source>
        <dbReference type="Pfam" id="PF02558"/>
    </source>
</evidence>
<dbReference type="EC" id="1.1.1.169" evidence="4"/>
<evidence type="ECO:0000256" key="2">
    <source>
        <dbReference type="ARBA" id="ARBA00022857"/>
    </source>
</evidence>
<dbReference type="Proteomes" id="UP000222106">
    <property type="component" value="Unassembled WGS sequence"/>
</dbReference>
<organism evidence="7 8">
    <name type="scientific">Georgenia soli</name>
    <dbReference type="NCBI Taxonomy" id="638953"/>
    <lineage>
        <taxon>Bacteria</taxon>
        <taxon>Bacillati</taxon>
        <taxon>Actinomycetota</taxon>
        <taxon>Actinomycetes</taxon>
        <taxon>Micrococcales</taxon>
        <taxon>Bogoriellaceae</taxon>
        <taxon>Georgenia</taxon>
    </lineage>
</organism>
<keyword evidence="8" id="KW-1185">Reference proteome</keyword>
<dbReference type="GO" id="GO:0015940">
    <property type="term" value="P:pantothenate biosynthetic process"/>
    <property type="evidence" value="ECO:0007669"/>
    <property type="project" value="UniProtKB-UniPathway"/>
</dbReference>
<keyword evidence="3 4" id="KW-0560">Oxidoreductase</keyword>
<comment type="caution">
    <text evidence="7">The sequence shown here is derived from an EMBL/GenBank/DDBJ whole genome shotgun (WGS) entry which is preliminary data.</text>
</comment>
<dbReference type="AlphaFoldDB" id="A0A2A9EMS9"/>
<dbReference type="Gene3D" id="3.40.50.720">
    <property type="entry name" value="NAD(P)-binding Rossmann-like Domain"/>
    <property type="match status" value="1"/>
</dbReference>
<dbReference type="GO" id="GO:0008677">
    <property type="term" value="F:2-dehydropantoate 2-reductase activity"/>
    <property type="evidence" value="ECO:0007669"/>
    <property type="project" value="UniProtKB-EC"/>
</dbReference>
<evidence type="ECO:0000313" key="7">
    <source>
        <dbReference type="EMBL" id="PFG40397.1"/>
    </source>
</evidence>
<keyword evidence="2 4" id="KW-0521">NADP</keyword>
<dbReference type="EMBL" id="PDJI01000004">
    <property type="protein sequence ID" value="PFG40397.1"/>
    <property type="molecule type" value="Genomic_DNA"/>
</dbReference>
<keyword evidence="4" id="KW-0566">Pantothenate biosynthesis</keyword>
<reference evidence="7 8" key="1">
    <citation type="submission" date="2017-10" db="EMBL/GenBank/DDBJ databases">
        <title>Sequencing the genomes of 1000 actinobacteria strains.</title>
        <authorList>
            <person name="Klenk H.-P."/>
        </authorList>
    </citation>
    <scope>NUCLEOTIDE SEQUENCE [LARGE SCALE GENOMIC DNA]</scope>
    <source>
        <strain evidence="7 8">DSM 21838</strain>
    </source>
</reference>
<dbReference type="NCBIfam" id="TIGR00745">
    <property type="entry name" value="apbA_panE"/>
    <property type="match status" value="1"/>
</dbReference>
<evidence type="ECO:0000259" key="6">
    <source>
        <dbReference type="Pfam" id="PF08546"/>
    </source>
</evidence>
<dbReference type="Gene3D" id="1.10.1040.10">
    <property type="entry name" value="N-(1-d-carboxylethyl)-l-norvaline Dehydrogenase, domain 2"/>
    <property type="match status" value="1"/>
</dbReference>
<comment type="function">
    <text evidence="4">Catalyzes the NADPH-dependent reduction of ketopantoate into pantoic acid.</text>
</comment>
<evidence type="ECO:0000256" key="3">
    <source>
        <dbReference type="ARBA" id="ARBA00023002"/>
    </source>
</evidence>
<dbReference type="InterPro" id="IPR013328">
    <property type="entry name" value="6PGD_dom2"/>
</dbReference>